<evidence type="ECO:0000313" key="2">
    <source>
        <dbReference type="Proteomes" id="UP000560658"/>
    </source>
</evidence>
<comment type="caution">
    <text evidence="1">The sequence shown here is derived from an EMBL/GenBank/DDBJ whole genome shotgun (WGS) entry which is preliminary data.</text>
</comment>
<dbReference type="EC" id="3.1.21.4" evidence="1"/>
<dbReference type="RefSeq" id="WP_183208881.1">
    <property type="nucleotide sequence ID" value="NZ_JACIER010000010.1"/>
</dbReference>
<organism evidence="1 2">
    <name type="scientific">Bacteroides reticulotermitis</name>
    <dbReference type="NCBI Taxonomy" id="1133319"/>
    <lineage>
        <taxon>Bacteria</taxon>
        <taxon>Pseudomonadati</taxon>
        <taxon>Bacteroidota</taxon>
        <taxon>Bacteroidia</taxon>
        <taxon>Bacteroidales</taxon>
        <taxon>Bacteroidaceae</taxon>
        <taxon>Bacteroides</taxon>
    </lineage>
</organism>
<gene>
    <name evidence="1" type="ORF">GGR06_002641</name>
</gene>
<keyword evidence="1" id="KW-0378">Hydrolase</keyword>
<dbReference type="InterPro" id="IPR019062">
    <property type="entry name" value="Restrct_endonuc_II_HpaII"/>
</dbReference>
<dbReference type="EMBL" id="JACIER010000010">
    <property type="protein sequence ID" value="MBB4044843.1"/>
    <property type="molecule type" value="Genomic_DNA"/>
</dbReference>
<protein>
    <submittedName>
        <fullName evidence="1">Type II restriction enzyme</fullName>
        <ecNumber evidence="1">3.1.21.4</ecNumber>
    </submittedName>
</protein>
<keyword evidence="2" id="KW-1185">Reference proteome</keyword>
<reference evidence="1" key="1">
    <citation type="submission" date="2020-08" db="EMBL/GenBank/DDBJ databases">
        <title>Genomic Encyclopedia of Type Strains, Phase IV (KMG-IV): sequencing the most valuable type-strain genomes for metagenomic binning, comparative biology and taxonomic classification.</title>
        <authorList>
            <person name="Goeker M."/>
        </authorList>
    </citation>
    <scope>NUCLEOTIDE SEQUENCE [LARGE SCALE GENOMIC DNA]</scope>
    <source>
        <strain evidence="1">DSM 105720</strain>
    </source>
</reference>
<sequence>MAFEATKREWCELYTFLRLLAEGKVALGTAQGKKDDVYWPIAMIQREEHDGTRRYYIENESIRIVGETMEQTISREDFGVVAGLILQAVKSSSENDVSSPDGVEEFLNEAGIYDLEAKTEDRTDFSVAFWHSEAPLRGFCVRSRLGTMNPLLDGGRAANLKLEQSGAKFATPAVSKINALPESPNEVSERMMLIERLGGVLKYSDVADRVFRCNLSMIDLHFPRMLTEMVRIMHLDGISRISELTEIIKQMNPLKLKDELINKHSFYEFKMKEFLMALALGMRPAKIYTGEDSAVEGLLLVDGSGEVLCYHKSEKKMMEDFLFLNTRLEKGSVDKDKYGFLERENGVYYFKLNAKIALVKR</sequence>
<dbReference type="AlphaFoldDB" id="A0A840D8M2"/>
<accession>A0A840D8M2</accession>
<name>A0A840D8M2_9BACE</name>
<dbReference type="Proteomes" id="UP000560658">
    <property type="component" value="Unassembled WGS sequence"/>
</dbReference>
<dbReference type="GO" id="GO:0009036">
    <property type="term" value="F:type II site-specific deoxyribonuclease activity"/>
    <property type="evidence" value="ECO:0007669"/>
    <property type="project" value="UniProtKB-EC"/>
</dbReference>
<proteinExistence type="predicted"/>
<evidence type="ECO:0000313" key="1">
    <source>
        <dbReference type="EMBL" id="MBB4044843.1"/>
    </source>
</evidence>
<dbReference type="Pfam" id="PF09561">
    <property type="entry name" value="RE_HpaII"/>
    <property type="match status" value="1"/>
</dbReference>